<keyword evidence="2" id="KW-0648">Protein biosynthesis</keyword>
<organism evidence="2">
    <name type="scientific">Zea mays</name>
    <name type="common">Maize</name>
    <dbReference type="NCBI Taxonomy" id="4577"/>
    <lineage>
        <taxon>Eukaryota</taxon>
        <taxon>Viridiplantae</taxon>
        <taxon>Streptophyta</taxon>
        <taxon>Embryophyta</taxon>
        <taxon>Tracheophyta</taxon>
        <taxon>Spermatophyta</taxon>
        <taxon>Magnoliopsida</taxon>
        <taxon>Liliopsida</taxon>
        <taxon>Poales</taxon>
        <taxon>Poaceae</taxon>
        <taxon>PACMAD clade</taxon>
        <taxon>Panicoideae</taxon>
        <taxon>Andropogonodae</taxon>
        <taxon>Andropogoneae</taxon>
        <taxon>Tripsacinae</taxon>
        <taxon>Zea</taxon>
    </lineage>
</organism>
<dbReference type="PANTHER" id="PTHR10501">
    <property type="entry name" value="U1 SMALL NUCLEAR RIBONUCLEOPROTEIN A/U2 SMALL NUCLEAR RIBONUCLEOPROTEIN B"/>
    <property type="match status" value="1"/>
</dbReference>
<dbReference type="ExpressionAtlas" id="A0A1D6KM83">
    <property type="expression patterns" value="baseline and differential"/>
</dbReference>
<reference evidence="2" key="1">
    <citation type="submission" date="2015-12" db="EMBL/GenBank/DDBJ databases">
        <title>Update maize B73 reference genome by single molecule sequencing technologies.</title>
        <authorList>
            <consortium name="Maize Genome Sequencing Project"/>
            <person name="Ware D."/>
        </authorList>
    </citation>
    <scope>NUCLEOTIDE SEQUENCE [LARGE SCALE GENOMIC DNA]</scope>
    <source>
        <tissue evidence="2">Seedling</tissue>
    </source>
</reference>
<keyword evidence="1" id="KW-0694">RNA-binding</keyword>
<dbReference type="EMBL" id="CM007647">
    <property type="protein sequence ID" value="ONM03961.1"/>
    <property type="molecule type" value="Genomic_DNA"/>
</dbReference>
<dbReference type="GO" id="GO:0003743">
    <property type="term" value="F:translation initiation factor activity"/>
    <property type="evidence" value="ECO:0007669"/>
    <property type="project" value="UniProtKB-KW"/>
</dbReference>
<protein>
    <submittedName>
        <fullName evidence="2">Transcription initiation factor TFIID subunit 4b</fullName>
    </submittedName>
</protein>
<sequence>MVYTSLSIYICIRILPYAYRPRFLAVDCMADASTRAGAGSTASWLGLPLVGEAQGFHYLFPIYIPTTFKKAKWALGDSMPPLAPSPARNNCCLYLNSCPRSLPQHPHAQQPTSIPSSPGVCDRIRTTVAAHPLPRRVGTTRSPPSLGCEVARVPDPGKQWPMQFFGGSSLTSIVQEATQPLVAPPFQQWPPTGAVLPLPGSTASVTNPPSPPIPGASDIVAADEVCTIFMDLPIDVKETEMHNLLCWLLGFEAFEMNFKGNQPMGFALFSTVHQAITAKAMFQVCFNACCGDEM</sequence>
<proteinExistence type="predicted"/>
<keyword evidence="2" id="KW-0396">Initiation factor</keyword>
<evidence type="ECO:0000256" key="1">
    <source>
        <dbReference type="ARBA" id="ARBA00022884"/>
    </source>
</evidence>
<dbReference type="AlphaFoldDB" id="A0A1D6KM83"/>
<evidence type="ECO:0000313" key="2">
    <source>
        <dbReference type="EMBL" id="ONM03961.1"/>
    </source>
</evidence>
<gene>
    <name evidence="2" type="ORF">ZEAMMB73_Zm00001d031927</name>
</gene>
<dbReference type="GO" id="GO:0003723">
    <property type="term" value="F:RNA binding"/>
    <property type="evidence" value="ECO:0007669"/>
    <property type="project" value="UniProtKB-KW"/>
</dbReference>
<name>A0A1D6KM83_MAIZE</name>
<accession>A0A1D6KM83</accession>